<dbReference type="AlphaFoldDB" id="A0A4C1Y301"/>
<evidence type="ECO:0000313" key="2">
    <source>
        <dbReference type="EMBL" id="GBP70268.1"/>
    </source>
</evidence>
<evidence type="ECO:0000256" key="1">
    <source>
        <dbReference type="SAM" id="MobiDB-lite"/>
    </source>
</evidence>
<comment type="caution">
    <text evidence="2">The sequence shown here is derived from an EMBL/GenBank/DDBJ whole genome shotgun (WGS) entry which is preliminary data.</text>
</comment>
<evidence type="ECO:0000313" key="3">
    <source>
        <dbReference type="Proteomes" id="UP000299102"/>
    </source>
</evidence>
<dbReference type="EMBL" id="BGZK01001068">
    <property type="protein sequence ID" value="GBP70268.1"/>
    <property type="molecule type" value="Genomic_DNA"/>
</dbReference>
<protein>
    <submittedName>
        <fullName evidence="2">Uncharacterized protein</fullName>
    </submittedName>
</protein>
<reference evidence="2 3" key="1">
    <citation type="journal article" date="2019" name="Commun. Biol.">
        <title>The bagworm genome reveals a unique fibroin gene that provides high tensile strength.</title>
        <authorList>
            <person name="Kono N."/>
            <person name="Nakamura H."/>
            <person name="Ohtoshi R."/>
            <person name="Tomita M."/>
            <person name="Numata K."/>
            <person name="Arakawa K."/>
        </authorList>
    </citation>
    <scope>NUCLEOTIDE SEQUENCE [LARGE SCALE GENOMIC DNA]</scope>
</reference>
<organism evidence="2 3">
    <name type="scientific">Eumeta variegata</name>
    <name type="common">Bagworm moth</name>
    <name type="synonym">Eumeta japonica</name>
    <dbReference type="NCBI Taxonomy" id="151549"/>
    <lineage>
        <taxon>Eukaryota</taxon>
        <taxon>Metazoa</taxon>
        <taxon>Ecdysozoa</taxon>
        <taxon>Arthropoda</taxon>
        <taxon>Hexapoda</taxon>
        <taxon>Insecta</taxon>
        <taxon>Pterygota</taxon>
        <taxon>Neoptera</taxon>
        <taxon>Endopterygota</taxon>
        <taxon>Lepidoptera</taxon>
        <taxon>Glossata</taxon>
        <taxon>Ditrysia</taxon>
        <taxon>Tineoidea</taxon>
        <taxon>Psychidae</taxon>
        <taxon>Oiketicinae</taxon>
        <taxon>Eumeta</taxon>
    </lineage>
</organism>
<gene>
    <name evidence="2" type="ORF">EVAR_51379_1</name>
</gene>
<proteinExistence type="predicted"/>
<accession>A0A4C1Y301</accession>
<dbReference type="Proteomes" id="UP000299102">
    <property type="component" value="Unassembled WGS sequence"/>
</dbReference>
<name>A0A4C1Y301_EUMVA</name>
<sequence length="74" mass="8322">MSQATVGFREGVVSSTRGDTREENTERPQLFMNVVVIRAIRGIYLTRGDLMMELEGGHRNSLIKRGNPIKFGLN</sequence>
<keyword evidence="3" id="KW-1185">Reference proteome</keyword>
<feature type="region of interest" description="Disordered" evidence="1">
    <location>
        <begin position="1"/>
        <end position="25"/>
    </location>
</feature>